<accession>A0A9D4LIT9</accession>
<reference evidence="1" key="1">
    <citation type="journal article" date="2019" name="bioRxiv">
        <title>The Genome of the Zebra Mussel, Dreissena polymorpha: A Resource for Invasive Species Research.</title>
        <authorList>
            <person name="McCartney M.A."/>
            <person name="Auch B."/>
            <person name="Kono T."/>
            <person name="Mallez S."/>
            <person name="Zhang Y."/>
            <person name="Obille A."/>
            <person name="Becker A."/>
            <person name="Abrahante J.E."/>
            <person name="Garbe J."/>
            <person name="Badalamenti J.P."/>
            <person name="Herman A."/>
            <person name="Mangelson H."/>
            <person name="Liachko I."/>
            <person name="Sullivan S."/>
            <person name="Sone E.D."/>
            <person name="Koren S."/>
            <person name="Silverstein K.A.T."/>
            <person name="Beckman K.B."/>
            <person name="Gohl D.M."/>
        </authorList>
    </citation>
    <scope>NUCLEOTIDE SEQUENCE</scope>
    <source>
        <strain evidence="1">Duluth1</strain>
        <tissue evidence="1">Whole animal</tissue>
    </source>
</reference>
<evidence type="ECO:0000313" key="1">
    <source>
        <dbReference type="EMBL" id="KAH3858483.1"/>
    </source>
</evidence>
<protein>
    <submittedName>
        <fullName evidence="1">Uncharacterized protein</fullName>
    </submittedName>
</protein>
<proteinExistence type="predicted"/>
<dbReference type="Proteomes" id="UP000828390">
    <property type="component" value="Unassembled WGS sequence"/>
</dbReference>
<dbReference type="PANTHER" id="PTHR35083">
    <property type="entry name" value="RGD1565685 PROTEIN"/>
    <property type="match status" value="1"/>
</dbReference>
<dbReference type="PANTHER" id="PTHR35083:SF1">
    <property type="entry name" value="RGD1565685 PROTEIN"/>
    <property type="match status" value="1"/>
</dbReference>
<gene>
    <name evidence="1" type="ORF">DPMN_101107</name>
</gene>
<comment type="caution">
    <text evidence="1">The sequence shown here is derived from an EMBL/GenBank/DDBJ whole genome shotgun (WGS) entry which is preliminary data.</text>
</comment>
<dbReference type="InterPro" id="IPR027897">
    <property type="entry name" value="DUF4559"/>
</dbReference>
<dbReference type="EMBL" id="JAIWYP010000003">
    <property type="protein sequence ID" value="KAH3858483.1"/>
    <property type="molecule type" value="Genomic_DNA"/>
</dbReference>
<reference evidence="1" key="2">
    <citation type="submission" date="2020-11" db="EMBL/GenBank/DDBJ databases">
        <authorList>
            <person name="McCartney M.A."/>
            <person name="Auch B."/>
            <person name="Kono T."/>
            <person name="Mallez S."/>
            <person name="Becker A."/>
            <person name="Gohl D.M."/>
            <person name="Silverstein K.A.T."/>
            <person name="Koren S."/>
            <person name="Bechman K.B."/>
            <person name="Herman A."/>
            <person name="Abrahante J.E."/>
            <person name="Garbe J."/>
        </authorList>
    </citation>
    <scope>NUCLEOTIDE SEQUENCE</scope>
    <source>
        <strain evidence="1">Duluth1</strain>
        <tissue evidence="1">Whole animal</tissue>
    </source>
</reference>
<evidence type="ECO:0000313" key="2">
    <source>
        <dbReference type="Proteomes" id="UP000828390"/>
    </source>
</evidence>
<sequence>MAGLEDVFSEQEKTNWLKACIGLIIAKHALEEFVDREVKDDQIRIFQSVRSRLNLSTTASCTNCSTANLLKCPTLNVCKKPGKNVCISMHDTLSKQPRPCSMKMCDAIRDEIIKEHRYGYPSWKNTSAELWEVNHWEIAKCFLPPDGYIGVSSAHDTDFNGIISVMLNCKHFDSKVSFPIATPGSACLLSKVMPF</sequence>
<keyword evidence="2" id="KW-1185">Reference proteome</keyword>
<dbReference type="Pfam" id="PF15112">
    <property type="entry name" value="DUF4559"/>
    <property type="match status" value="1"/>
</dbReference>
<organism evidence="1 2">
    <name type="scientific">Dreissena polymorpha</name>
    <name type="common">Zebra mussel</name>
    <name type="synonym">Mytilus polymorpha</name>
    <dbReference type="NCBI Taxonomy" id="45954"/>
    <lineage>
        <taxon>Eukaryota</taxon>
        <taxon>Metazoa</taxon>
        <taxon>Spiralia</taxon>
        <taxon>Lophotrochozoa</taxon>
        <taxon>Mollusca</taxon>
        <taxon>Bivalvia</taxon>
        <taxon>Autobranchia</taxon>
        <taxon>Heteroconchia</taxon>
        <taxon>Euheterodonta</taxon>
        <taxon>Imparidentia</taxon>
        <taxon>Neoheterodontei</taxon>
        <taxon>Myida</taxon>
        <taxon>Dreissenoidea</taxon>
        <taxon>Dreissenidae</taxon>
        <taxon>Dreissena</taxon>
    </lineage>
</organism>
<name>A0A9D4LIT9_DREPO</name>
<dbReference type="AlphaFoldDB" id="A0A9D4LIT9"/>